<sequence length="315" mass="33935">MANDECKQQTPANIQSWEMNGLGKVMSGEVVQQSSSTAGRIENVPITTSEFAKGIDWADEVSVDYADGYVCSNVAGVDGSSKPFFVQSGSVVSTGVGGGVSGVEGSCYDNNFKPSSVPKMTSMQTPANIQSWEMNGLGKVMSGEVVQQSSSTAGRIENDPITTSEFAKGIDWADGVSVDYADGYVCLNVAGVDGSSKPFFVQSGSVVSTSVGGGVSGVEGSCHENNFKPSSVPKMTSMVRRVKNKPRSEYRLCDYERSGLKNWSRLEMVRSVKSHHKFDDLTLKLDGKSTDQKTNAVRSKHSETEQRRRSKINER</sequence>
<comment type="caution">
    <text evidence="7">The sequence shown here is derived from an EMBL/GenBank/DDBJ whole genome shotgun (WGS) entry which is preliminary data.</text>
</comment>
<dbReference type="GO" id="GO:0006351">
    <property type="term" value="P:DNA-templated transcription"/>
    <property type="evidence" value="ECO:0007669"/>
    <property type="project" value="InterPro"/>
</dbReference>
<evidence type="ECO:0000313" key="8">
    <source>
        <dbReference type="Proteomes" id="UP000306102"/>
    </source>
</evidence>
<evidence type="ECO:0000313" key="7">
    <source>
        <dbReference type="EMBL" id="THG12057.1"/>
    </source>
</evidence>
<dbReference type="AlphaFoldDB" id="A0A4V3WND6"/>
<dbReference type="PROSITE" id="PS50888">
    <property type="entry name" value="BHLH"/>
    <property type="match status" value="1"/>
</dbReference>
<name>A0A4V3WND6_CAMSN</name>
<dbReference type="PANTHER" id="PTHR46412:SF6">
    <property type="entry name" value="TRANSCRIPTION FACTOR BIM2"/>
    <property type="match status" value="1"/>
</dbReference>
<evidence type="ECO:0000256" key="3">
    <source>
        <dbReference type="ARBA" id="ARBA00023163"/>
    </source>
</evidence>
<dbReference type="GO" id="GO:0005634">
    <property type="term" value="C:nucleus"/>
    <property type="evidence" value="ECO:0007669"/>
    <property type="project" value="UniProtKB-SubCell"/>
</dbReference>
<dbReference type="Proteomes" id="UP000306102">
    <property type="component" value="Unassembled WGS sequence"/>
</dbReference>
<reference evidence="7 8" key="1">
    <citation type="journal article" date="2018" name="Proc. Natl. Acad. Sci. U.S.A.">
        <title>Draft genome sequence of Camellia sinensis var. sinensis provides insights into the evolution of the tea genome and tea quality.</title>
        <authorList>
            <person name="Wei C."/>
            <person name="Yang H."/>
            <person name="Wang S."/>
            <person name="Zhao J."/>
            <person name="Liu C."/>
            <person name="Gao L."/>
            <person name="Xia E."/>
            <person name="Lu Y."/>
            <person name="Tai Y."/>
            <person name="She G."/>
            <person name="Sun J."/>
            <person name="Cao H."/>
            <person name="Tong W."/>
            <person name="Gao Q."/>
            <person name="Li Y."/>
            <person name="Deng W."/>
            <person name="Jiang X."/>
            <person name="Wang W."/>
            <person name="Chen Q."/>
            <person name="Zhang S."/>
            <person name="Li H."/>
            <person name="Wu J."/>
            <person name="Wang P."/>
            <person name="Li P."/>
            <person name="Shi C."/>
            <person name="Zheng F."/>
            <person name="Jian J."/>
            <person name="Huang B."/>
            <person name="Shan D."/>
            <person name="Shi M."/>
            <person name="Fang C."/>
            <person name="Yue Y."/>
            <person name="Li F."/>
            <person name="Li D."/>
            <person name="Wei S."/>
            <person name="Han B."/>
            <person name="Jiang C."/>
            <person name="Yin Y."/>
            <person name="Xia T."/>
            <person name="Zhang Z."/>
            <person name="Bennetzen J.L."/>
            <person name="Zhao S."/>
            <person name="Wan X."/>
        </authorList>
    </citation>
    <scope>NUCLEOTIDE SEQUENCE [LARGE SCALE GENOMIC DNA]</scope>
    <source>
        <strain evidence="8">cv. Shuchazao</strain>
        <tissue evidence="7">Leaf</tissue>
    </source>
</reference>
<evidence type="ECO:0000256" key="5">
    <source>
        <dbReference type="SAM" id="MobiDB-lite"/>
    </source>
</evidence>
<evidence type="ECO:0000256" key="2">
    <source>
        <dbReference type="ARBA" id="ARBA00023015"/>
    </source>
</evidence>
<feature type="domain" description="BHLH" evidence="6">
    <location>
        <begin position="296"/>
        <end position="315"/>
    </location>
</feature>
<dbReference type="GO" id="GO:0003700">
    <property type="term" value="F:DNA-binding transcription factor activity"/>
    <property type="evidence" value="ECO:0007669"/>
    <property type="project" value="InterPro"/>
</dbReference>
<comment type="subcellular location">
    <subcellularLocation>
        <location evidence="1">Nucleus</location>
    </subcellularLocation>
</comment>
<dbReference type="InterPro" id="IPR011598">
    <property type="entry name" value="bHLH_dom"/>
</dbReference>
<dbReference type="STRING" id="542762.A0A4V3WND6"/>
<evidence type="ECO:0000256" key="1">
    <source>
        <dbReference type="ARBA" id="ARBA00004123"/>
    </source>
</evidence>
<proteinExistence type="predicted"/>
<keyword evidence="2" id="KW-0805">Transcription regulation</keyword>
<feature type="region of interest" description="Disordered" evidence="5">
    <location>
        <begin position="286"/>
        <end position="315"/>
    </location>
</feature>
<evidence type="ECO:0000259" key="6">
    <source>
        <dbReference type="PROSITE" id="PS50888"/>
    </source>
</evidence>
<keyword evidence="4" id="KW-0539">Nucleus</keyword>
<organism evidence="7 8">
    <name type="scientific">Camellia sinensis var. sinensis</name>
    <name type="common">China tea</name>
    <dbReference type="NCBI Taxonomy" id="542762"/>
    <lineage>
        <taxon>Eukaryota</taxon>
        <taxon>Viridiplantae</taxon>
        <taxon>Streptophyta</taxon>
        <taxon>Embryophyta</taxon>
        <taxon>Tracheophyta</taxon>
        <taxon>Spermatophyta</taxon>
        <taxon>Magnoliopsida</taxon>
        <taxon>eudicotyledons</taxon>
        <taxon>Gunneridae</taxon>
        <taxon>Pentapetalae</taxon>
        <taxon>asterids</taxon>
        <taxon>Ericales</taxon>
        <taxon>Theaceae</taxon>
        <taxon>Camellia</taxon>
    </lineage>
</organism>
<keyword evidence="8" id="KW-1185">Reference proteome</keyword>
<feature type="compositionally biased region" description="Basic and acidic residues" evidence="5">
    <location>
        <begin position="300"/>
        <end position="315"/>
    </location>
</feature>
<dbReference type="EMBL" id="SDRB02006771">
    <property type="protein sequence ID" value="THG12057.1"/>
    <property type="molecule type" value="Genomic_DNA"/>
</dbReference>
<evidence type="ECO:0000256" key="4">
    <source>
        <dbReference type="ARBA" id="ARBA00023242"/>
    </source>
</evidence>
<dbReference type="GO" id="GO:0046983">
    <property type="term" value="F:protein dimerization activity"/>
    <property type="evidence" value="ECO:0007669"/>
    <property type="project" value="InterPro"/>
</dbReference>
<keyword evidence="3" id="KW-0804">Transcription</keyword>
<gene>
    <name evidence="7" type="ORF">TEA_017430</name>
</gene>
<protein>
    <recommendedName>
        <fullName evidence="6">BHLH domain-containing protein</fullName>
    </recommendedName>
</protein>
<accession>A0A4V3WND6</accession>
<dbReference type="PANTHER" id="PTHR46412">
    <property type="entry name" value="BES1-INTERACTING MYC-LIKE PROTEIN"/>
    <property type="match status" value="1"/>
</dbReference>
<dbReference type="InterPro" id="IPR044295">
    <property type="entry name" value="BIM1/2/3"/>
</dbReference>